<dbReference type="Pfam" id="PF13692">
    <property type="entry name" value="Glyco_trans_1_4"/>
    <property type="match status" value="1"/>
</dbReference>
<protein>
    <submittedName>
        <fullName evidence="1">Glycosyltransferase, group 1 family protein</fullName>
        <ecNumber evidence="1">2.4.-.-</ecNumber>
    </submittedName>
</protein>
<reference evidence="1 2" key="1">
    <citation type="submission" date="2010-08" db="EMBL/GenBank/DDBJ databases">
        <authorList>
            <person name="Weinstock G."/>
            <person name="Sodergren E."/>
            <person name="Clifton S."/>
            <person name="Fulton L."/>
            <person name="Fulton B."/>
            <person name="Courtney L."/>
            <person name="Fronick C."/>
            <person name="Harrison M."/>
            <person name="Strong C."/>
            <person name="Farmer C."/>
            <person name="Delahaunty K."/>
            <person name="Markovic C."/>
            <person name="Hall O."/>
            <person name="Minx P."/>
            <person name="Tomlinson C."/>
            <person name="Mitreva M."/>
            <person name="Hou S."/>
            <person name="Chen J."/>
            <person name="Wollam A."/>
            <person name="Pepin K.H."/>
            <person name="Johnson M."/>
            <person name="Bhonagiri V."/>
            <person name="Zhang X."/>
            <person name="Suruliraj S."/>
            <person name="Warren W."/>
            <person name="Chinwalla A."/>
            <person name="Mardis E.R."/>
            <person name="Wilson R.K."/>
        </authorList>
    </citation>
    <scope>NUCLEOTIDE SEQUENCE [LARGE SCALE GENOMIC DNA]</scope>
    <source>
        <strain evidence="1 2">F0399</strain>
    </source>
</reference>
<dbReference type="GO" id="GO:0016757">
    <property type="term" value="F:glycosyltransferase activity"/>
    <property type="evidence" value="ECO:0007669"/>
    <property type="project" value="UniProtKB-KW"/>
</dbReference>
<keyword evidence="1" id="KW-0328">Glycosyltransferase</keyword>
<organism evidence="1 2">
    <name type="scientific">Selenomonas artemidis F0399</name>
    <dbReference type="NCBI Taxonomy" id="749551"/>
    <lineage>
        <taxon>Bacteria</taxon>
        <taxon>Bacillati</taxon>
        <taxon>Bacillota</taxon>
        <taxon>Negativicutes</taxon>
        <taxon>Selenomonadales</taxon>
        <taxon>Selenomonadaceae</taxon>
        <taxon>Selenomonas</taxon>
    </lineage>
</organism>
<dbReference type="STRING" id="749551.HMPREF9555_00810"/>
<keyword evidence="1" id="KW-0808">Transferase</keyword>
<dbReference type="HOGENOM" id="CLU_721072_0_0_9"/>
<proteinExistence type="predicted"/>
<name>E7N1F7_9FIRM</name>
<evidence type="ECO:0000313" key="2">
    <source>
        <dbReference type="Proteomes" id="UP000004633"/>
    </source>
</evidence>
<dbReference type="EMBL" id="AECV01000014">
    <property type="protein sequence ID" value="EFW29928.1"/>
    <property type="molecule type" value="Genomic_DNA"/>
</dbReference>
<keyword evidence="2" id="KW-1185">Reference proteome</keyword>
<accession>E7N1F7</accession>
<dbReference type="Gene3D" id="3.40.50.2000">
    <property type="entry name" value="Glycogen Phosphorylase B"/>
    <property type="match status" value="2"/>
</dbReference>
<dbReference type="AlphaFoldDB" id="E7N1F7"/>
<dbReference type="RefSeq" id="WP_009349487.1">
    <property type="nucleotide sequence ID" value="NZ_GL638136.1"/>
</dbReference>
<evidence type="ECO:0000313" key="1">
    <source>
        <dbReference type="EMBL" id="EFW29928.1"/>
    </source>
</evidence>
<gene>
    <name evidence="1" type="ORF">HMPREF9555_00810</name>
</gene>
<comment type="caution">
    <text evidence="1">The sequence shown here is derived from an EMBL/GenBank/DDBJ whole genome shotgun (WGS) entry which is preliminary data.</text>
</comment>
<sequence length="379" mass="43690">MKIAIFENIMTPGGHEVDFDRILVEELRALGHEISFYVPEEFQFGMDYHVPVHRLKGEVVTYTGLHGIKKICAAVRREYRRQNWYKQLYQESAEGNIDAIIIPTASYRYLRTLRKNILKNAPIPIVLILHGIRPDDAPTILHEAEKLLPYPNIKLVALTLTQNIFGKQPKNICSIVPPVYIPRDIERPLKNTKKETLTIGFFGQYRREKKLEDFLAVFMKRVYTRPVKLIVQGATTRPEDAADFDRIIRKYEGRKNIEFLHKGLIGADWQRMIADVDTMLMPYAAERYRYQCSAMLFTAIGFGKPVVVSDEMNPEVFESFHIGETFPSGDMEALGRTIEHFINNYDVNAPKYHAELARAAEQYAPRKLAARLTELISKS</sequence>
<dbReference type="EC" id="2.4.-.-" evidence="1"/>
<dbReference type="SUPFAM" id="SSF53756">
    <property type="entry name" value="UDP-Glycosyltransferase/glycogen phosphorylase"/>
    <property type="match status" value="1"/>
</dbReference>
<dbReference type="PANTHER" id="PTHR12526">
    <property type="entry name" value="GLYCOSYLTRANSFERASE"/>
    <property type="match status" value="1"/>
</dbReference>
<dbReference type="Proteomes" id="UP000004633">
    <property type="component" value="Unassembled WGS sequence"/>
</dbReference>